<name>A0AAN6ZYA8_9PEZI</name>
<dbReference type="PROSITE" id="PS00678">
    <property type="entry name" value="WD_REPEATS_1"/>
    <property type="match status" value="1"/>
</dbReference>
<dbReference type="InterPro" id="IPR015943">
    <property type="entry name" value="WD40/YVTN_repeat-like_dom_sf"/>
</dbReference>
<dbReference type="PROSITE" id="PS50082">
    <property type="entry name" value="WD_REPEATS_2"/>
    <property type="match status" value="1"/>
</dbReference>
<evidence type="ECO:0000256" key="3">
    <source>
        <dbReference type="PROSITE-ProRule" id="PRU00221"/>
    </source>
</evidence>
<evidence type="ECO:0000256" key="1">
    <source>
        <dbReference type="ARBA" id="ARBA00022574"/>
    </source>
</evidence>
<accession>A0AAN6ZYA8</accession>
<dbReference type="Gene3D" id="2.130.10.10">
    <property type="entry name" value="YVTN repeat-like/Quinoprotein amine dehydrogenase"/>
    <property type="match status" value="1"/>
</dbReference>
<dbReference type="PANTHER" id="PTHR19848">
    <property type="entry name" value="WD40 REPEAT PROTEIN"/>
    <property type="match status" value="1"/>
</dbReference>
<dbReference type="PANTHER" id="PTHR19848:SF8">
    <property type="entry name" value="F-BOX AND WD REPEAT DOMAIN CONTAINING 7"/>
    <property type="match status" value="1"/>
</dbReference>
<dbReference type="Pfam" id="PF00400">
    <property type="entry name" value="WD40"/>
    <property type="match status" value="2"/>
</dbReference>
<evidence type="ECO:0000256" key="2">
    <source>
        <dbReference type="ARBA" id="ARBA00022737"/>
    </source>
</evidence>
<keyword evidence="2" id="KW-0677">Repeat</keyword>
<dbReference type="InterPro" id="IPR036322">
    <property type="entry name" value="WD40_repeat_dom_sf"/>
</dbReference>
<gene>
    <name evidence="4" type="ORF">C8A00DRAFT_15445</name>
</gene>
<comment type="caution">
    <text evidence="4">The sequence shown here is derived from an EMBL/GenBank/DDBJ whole genome shotgun (WGS) entry which is preliminary data.</text>
</comment>
<sequence length="161" mass="17181">KIWAVATGTCTQTLEGHSSSVNSVAFSPDSTLVASASNDETVKIWDVATGTCTETLEGHSNILSKISFNHTGSHLCTGTGTIDLATQSTLYAVLPTTATLQTVRRQDYGISQDDMWITRSSENWLWLPPGYRLVCSAIAASTIVIGCASGRVVFMTFSANK</sequence>
<evidence type="ECO:0000313" key="4">
    <source>
        <dbReference type="EMBL" id="KAK4153336.1"/>
    </source>
</evidence>
<protein>
    <submittedName>
        <fullName evidence="4">WD40-repeat-containing domain protein</fullName>
    </submittedName>
</protein>
<keyword evidence="1 3" id="KW-0853">WD repeat</keyword>
<dbReference type="EMBL" id="MU856944">
    <property type="protein sequence ID" value="KAK4153336.1"/>
    <property type="molecule type" value="Genomic_DNA"/>
</dbReference>
<evidence type="ECO:0000313" key="5">
    <source>
        <dbReference type="Proteomes" id="UP001302745"/>
    </source>
</evidence>
<dbReference type="Proteomes" id="UP001302745">
    <property type="component" value="Unassembled WGS sequence"/>
</dbReference>
<dbReference type="InterPro" id="IPR019775">
    <property type="entry name" value="WD40_repeat_CS"/>
</dbReference>
<keyword evidence="5" id="KW-1185">Reference proteome</keyword>
<dbReference type="SMART" id="SM00320">
    <property type="entry name" value="WD40"/>
    <property type="match status" value="2"/>
</dbReference>
<feature type="repeat" description="WD" evidence="3">
    <location>
        <begin position="14"/>
        <end position="55"/>
    </location>
</feature>
<dbReference type="AlphaFoldDB" id="A0AAN6ZYA8"/>
<feature type="non-terminal residue" evidence="4">
    <location>
        <position position="1"/>
    </location>
</feature>
<organism evidence="4 5">
    <name type="scientific">Chaetomidium leptoderma</name>
    <dbReference type="NCBI Taxonomy" id="669021"/>
    <lineage>
        <taxon>Eukaryota</taxon>
        <taxon>Fungi</taxon>
        <taxon>Dikarya</taxon>
        <taxon>Ascomycota</taxon>
        <taxon>Pezizomycotina</taxon>
        <taxon>Sordariomycetes</taxon>
        <taxon>Sordariomycetidae</taxon>
        <taxon>Sordariales</taxon>
        <taxon>Chaetomiaceae</taxon>
        <taxon>Chaetomidium</taxon>
    </lineage>
</organism>
<reference evidence="4" key="2">
    <citation type="submission" date="2023-05" db="EMBL/GenBank/DDBJ databases">
        <authorList>
            <consortium name="Lawrence Berkeley National Laboratory"/>
            <person name="Steindorff A."/>
            <person name="Hensen N."/>
            <person name="Bonometti L."/>
            <person name="Westerberg I."/>
            <person name="Brannstrom I.O."/>
            <person name="Guillou S."/>
            <person name="Cros-Aarteil S."/>
            <person name="Calhoun S."/>
            <person name="Haridas S."/>
            <person name="Kuo A."/>
            <person name="Mondo S."/>
            <person name="Pangilinan J."/>
            <person name="Riley R."/>
            <person name="Labutti K."/>
            <person name="Andreopoulos B."/>
            <person name="Lipzen A."/>
            <person name="Chen C."/>
            <person name="Yanf M."/>
            <person name="Daum C."/>
            <person name="Ng V."/>
            <person name="Clum A."/>
            <person name="Ohm R."/>
            <person name="Martin F."/>
            <person name="Silar P."/>
            <person name="Natvig D."/>
            <person name="Lalanne C."/>
            <person name="Gautier V."/>
            <person name="Ament-Velasquez S.L."/>
            <person name="Kruys A."/>
            <person name="Hutchinson M.I."/>
            <person name="Powell A.J."/>
            <person name="Barry K."/>
            <person name="Miller A.N."/>
            <person name="Grigoriev I.V."/>
            <person name="Debuchy R."/>
            <person name="Gladieux P."/>
            <person name="Thoren M.H."/>
            <person name="Johannesson H."/>
        </authorList>
    </citation>
    <scope>NUCLEOTIDE SEQUENCE</scope>
    <source>
        <strain evidence="4">CBS 538.74</strain>
    </source>
</reference>
<dbReference type="SUPFAM" id="SSF50978">
    <property type="entry name" value="WD40 repeat-like"/>
    <property type="match status" value="1"/>
</dbReference>
<dbReference type="PROSITE" id="PS50294">
    <property type="entry name" value="WD_REPEATS_REGION"/>
    <property type="match status" value="1"/>
</dbReference>
<reference evidence="4" key="1">
    <citation type="journal article" date="2023" name="Mol. Phylogenet. Evol.">
        <title>Genome-scale phylogeny and comparative genomics of the fungal order Sordariales.</title>
        <authorList>
            <person name="Hensen N."/>
            <person name="Bonometti L."/>
            <person name="Westerberg I."/>
            <person name="Brannstrom I.O."/>
            <person name="Guillou S."/>
            <person name="Cros-Aarteil S."/>
            <person name="Calhoun S."/>
            <person name="Haridas S."/>
            <person name="Kuo A."/>
            <person name="Mondo S."/>
            <person name="Pangilinan J."/>
            <person name="Riley R."/>
            <person name="LaButti K."/>
            <person name="Andreopoulos B."/>
            <person name="Lipzen A."/>
            <person name="Chen C."/>
            <person name="Yan M."/>
            <person name="Daum C."/>
            <person name="Ng V."/>
            <person name="Clum A."/>
            <person name="Steindorff A."/>
            <person name="Ohm R.A."/>
            <person name="Martin F."/>
            <person name="Silar P."/>
            <person name="Natvig D.O."/>
            <person name="Lalanne C."/>
            <person name="Gautier V."/>
            <person name="Ament-Velasquez S.L."/>
            <person name="Kruys A."/>
            <person name="Hutchinson M.I."/>
            <person name="Powell A.J."/>
            <person name="Barry K."/>
            <person name="Miller A.N."/>
            <person name="Grigoriev I.V."/>
            <person name="Debuchy R."/>
            <person name="Gladieux P."/>
            <person name="Hiltunen Thoren M."/>
            <person name="Johannesson H."/>
        </authorList>
    </citation>
    <scope>NUCLEOTIDE SEQUENCE</scope>
    <source>
        <strain evidence="4">CBS 538.74</strain>
    </source>
</reference>
<dbReference type="InterPro" id="IPR001680">
    <property type="entry name" value="WD40_rpt"/>
</dbReference>
<proteinExistence type="predicted"/>